<evidence type="ECO:0000313" key="2">
    <source>
        <dbReference type="EMBL" id="WYJ77602.1"/>
    </source>
</evidence>
<dbReference type="PANTHER" id="PTHR34989">
    <property type="entry name" value="PROTEIN HDED"/>
    <property type="match status" value="1"/>
</dbReference>
<dbReference type="Pfam" id="PF03729">
    <property type="entry name" value="DUF308"/>
    <property type="match status" value="2"/>
</dbReference>
<keyword evidence="1" id="KW-1133">Transmembrane helix</keyword>
<dbReference type="InterPro" id="IPR005325">
    <property type="entry name" value="DUF308_memb"/>
</dbReference>
<keyword evidence="1" id="KW-0472">Membrane</keyword>
<evidence type="ECO:0008006" key="4">
    <source>
        <dbReference type="Google" id="ProtNLM"/>
    </source>
</evidence>
<protein>
    <recommendedName>
        <fullName evidence="4">Acid-resistance membrane protein</fullName>
    </recommendedName>
</protein>
<evidence type="ECO:0000256" key="1">
    <source>
        <dbReference type="SAM" id="Phobius"/>
    </source>
</evidence>
<dbReference type="Proteomes" id="UP000664701">
    <property type="component" value="Chromosome"/>
</dbReference>
<reference evidence="2 3" key="1">
    <citation type="submission" date="2021-03" db="EMBL/GenBank/DDBJ databases">
        <authorList>
            <person name="Gilmore M.S."/>
            <person name="Schwartzman J."/>
            <person name="Van Tyne D."/>
            <person name="Martin M."/>
            <person name="Earl A.M."/>
            <person name="Manson A.L."/>
            <person name="Straub T."/>
            <person name="Salamzade R."/>
            <person name="Saavedra J."/>
            <person name="Lebreton F."/>
            <person name="Prichula J."/>
            <person name="Schaufler K."/>
            <person name="Gaca A."/>
            <person name="Sgardioli B."/>
            <person name="Wagenaar J."/>
            <person name="Strong T."/>
        </authorList>
    </citation>
    <scope>NUCLEOTIDE SEQUENCE [LARGE SCALE GENOMIC DNA]</scope>
    <source>
        <strain evidence="2 3">DIV2402</strain>
    </source>
</reference>
<dbReference type="EMBL" id="CP147251">
    <property type="protein sequence ID" value="WYJ77602.1"/>
    <property type="molecule type" value="Genomic_DNA"/>
</dbReference>
<gene>
    <name evidence="2" type="ORF">DOK78_002240</name>
</gene>
<keyword evidence="3" id="KW-1185">Reference proteome</keyword>
<feature type="transmembrane region" description="Helical" evidence="1">
    <location>
        <begin position="92"/>
        <end position="112"/>
    </location>
</feature>
<evidence type="ECO:0000313" key="3">
    <source>
        <dbReference type="Proteomes" id="UP000664701"/>
    </source>
</evidence>
<name>A0ABZ2SPY3_9ENTE</name>
<feature type="transmembrane region" description="Helical" evidence="1">
    <location>
        <begin position="12"/>
        <end position="31"/>
    </location>
</feature>
<sequence length="175" mass="19812">MMYEEKRFDWSSLILGIIFVVVSLMAFQNPGSSLKALVIYLAITAIINGLTSIFIRNRVKQFTGFKATALLTLGILEVILGIVLMFNLYVGVMALAYVFALWFVIDSIRNLVTLNEVRLVSTAYYWFSLILNIIGIFIGISLFFDPIVSMLTLSFLVGFYLMLTGIFYIVRAFIK</sequence>
<feature type="transmembrane region" description="Helical" evidence="1">
    <location>
        <begin position="124"/>
        <end position="144"/>
    </location>
</feature>
<dbReference type="PANTHER" id="PTHR34989:SF1">
    <property type="entry name" value="PROTEIN HDED"/>
    <property type="match status" value="1"/>
</dbReference>
<feature type="transmembrane region" description="Helical" evidence="1">
    <location>
        <begin position="67"/>
        <end position="86"/>
    </location>
</feature>
<reference evidence="2 3" key="2">
    <citation type="submission" date="2024-03" db="EMBL/GenBank/DDBJ databases">
        <title>The Genome Sequence of Enterococcus sp. DIV2402.</title>
        <authorList>
            <consortium name="The Broad Institute Genomics Platform"/>
            <consortium name="The Broad Institute Microbial Omics Core"/>
            <consortium name="The Broad Institute Genomic Center for Infectious Diseases"/>
            <person name="Earl A."/>
            <person name="Manson A."/>
            <person name="Gilmore M."/>
            <person name="Schwartman J."/>
            <person name="Shea T."/>
            <person name="Abouelleil A."/>
            <person name="Cao P."/>
            <person name="Chapman S."/>
            <person name="Cusick C."/>
            <person name="Young S."/>
            <person name="Neafsey D."/>
            <person name="Nusbaum C."/>
            <person name="Birren B."/>
        </authorList>
    </citation>
    <scope>NUCLEOTIDE SEQUENCE [LARGE SCALE GENOMIC DNA]</scope>
    <source>
        <strain evidence="2 3">DIV2402</strain>
    </source>
</reference>
<accession>A0ABZ2SPY3</accession>
<keyword evidence="1" id="KW-0812">Transmembrane</keyword>
<organism evidence="2 3">
    <name type="scientific">Candidatus Enterococcus lowellii</name>
    <dbReference type="NCBI Taxonomy" id="2230877"/>
    <lineage>
        <taxon>Bacteria</taxon>
        <taxon>Bacillati</taxon>
        <taxon>Bacillota</taxon>
        <taxon>Bacilli</taxon>
        <taxon>Lactobacillales</taxon>
        <taxon>Enterococcaceae</taxon>
        <taxon>Enterococcus</taxon>
    </lineage>
</organism>
<dbReference type="InterPro" id="IPR052712">
    <property type="entry name" value="Acid_resist_chaperone_HdeD"/>
</dbReference>
<proteinExistence type="predicted"/>
<feature type="transmembrane region" description="Helical" evidence="1">
    <location>
        <begin position="37"/>
        <end position="55"/>
    </location>
</feature>
<feature type="transmembrane region" description="Helical" evidence="1">
    <location>
        <begin position="150"/>
        <end position="170"/>
    </location>
</feature>